<dbReference type="EnsemblPlants" id="Solyc11g006525.1.1">
    <property type="protein sequence ID" value="Solyc11g006525.1.1"/>
    <property type="gene ID" value="Solyc11g006525.1"/>
</dbReference>
<dbReference type="Gramene" id="Solyc11g006525.1.1">
    <property type="protein sequence ID" value="Solyc11g006525.1.1"/>
    <property type="gene ID" value="Solyc11g006525.1"/>
</dbReference>
<dbReference type="InParanoid" id="A0A3Q7IPM6"/>
<name>A0A3Q7IPM6_SOLLC</name>
<reference evidence="1" key="1">
    <citation type="journal article" date="2012" name="Nature">
        <title>The tomato genome sequence provides insights into fleshy fruit evolution.</title>
        <authorList>
            <consortium name="Tomato Genome Consortium"/>
        </authorList>
    </citation>
    <scope>NUCLEOTIDE SEQUENCE [LARGE SCALE GENOMIC DNA]</scope>
    <source>
        <strain evidence="1">cv. Heinz 1706</strain>
    </source>
</reference>
<evidence type="ECO:0000313" key="1">
    <source>
        <dbReference type="EnsemblPlants" id="Solyc11g006525.1.1"/>
    </source>
</evidence>
<dbReference type="AlphaFoldDB" id="A0A3Q7IPM6"/>
<sequence>MRMRGKISPEKMLMSMLSSFMSKVSSSFRRIRESRIADQNKRFSASRGLQIYSGADLISKCLSSDILQISSGCSNSFLPRPPRIMQHISNVQAQLRDSIDWHRSDTVPKNELRFSSTFFQLSCVKSIFPRSPATTTIERGDLAEQKDFDREIEHVAYSFDKRKVD</sequence>
<evidence type="ECO:0000313" key="2">
    <source>
        <dbReference type="Proteomes" id="UP000004994"/>
    </source>
</evidence>
<proteinExistence type="predicted"/>
<organism evidence="1">
    <name type="scientific">Solanum lycopersicum</name>
    <name type="common">Tomato</name>
    <name type="synonym">Lycopersicon esculentum</name>
    <dbReference type="NCBI Taxonomy" id="4081"/>
    <lineage>
        <taxon>Eukaryota</taxon>
        <taxon>Viridiplantae</taxon>
        <taxon>Streptophyta</taxon>
        <taxon>Embryophyta</taxon>
        <taxon>Tracheophyta</taxon>
        <taxon>Spermatophyta</taxon>
        <taxon>Magnoliopsida</taxon>
        <taxon>eudicotyledons</taxon>
        <taxon>Gunneridae</taxon>
        <taxon>Pentapetalae</taxon>
        <taxon>asterids</taxon>
        <taxon>lamiids</taxon>
        <taxon>Solanales</taxon>
        <taxon>Solanaceae</taxon>
        <taxon>Solanoideae</taxon>
        <taxon>Solaneae</taxon>
        <taxon>Solanum</taxon>
        <taxon>Solanum subgen. Lycopersicon</taxon>
    </lineage>
</organism>
<dbReference type="Proteomes" id="UP000004994">
    <property type="component" value="Chromosome 11"/>
</dbReference>
<accession>A0A3Q7IPM6</accession>
<reference evidence="1" key="2">
    <citation type="submission" date="2019-01" db="UniProtKB">
        <authorList>
            <consortium name="EnsemblPlants"/>
        </authorList>
    </citation>
    <scope>IDENTIFICATION</scope>
    <source>
        <strain evidence="1">cv. Heinz 1706</strain>
    </source>
</reference>
<keyword evidence="2" id="KW-1185">Reference proteome</keyword>
<protein>
    <submittedName>
        <fullName evidence="1">Uncharacterized protein</fullName>
    </submittedName>
</protein>